<evidence type="ECO:0000313" key="4">
    <source>
        <dbReference type="Proteomes" id="UP000750711"/>
    </source>
</evidence>
<feature type="compositionally biased region" description="Polar residues" evidence="1">
    <location>
        <begin position="81"/>
        <end position="98"/>
    </location>
</feature>
<dbReference type="Pfam" id="PF10544">
    <property type="entry name" value="T5orf172"/>
    <property type="match status" value="1"/>
</dbReference>
<dbReference type="InterPro" id="IPR053006">
    <property type="entry name" value="Meiosis_regulatory"/>
</dbReference>
<feature type="compositionally biased region" description="Polar residues" evidence="1">
    <location>
        <begin position="1"/>
        <end position="10"/>
    </location>
</feature>
<feature type="compositionally biased region" description="Polar residues" evidence="1">
    <location>
        <begin position="106"/>
        <end position="116"/>
    </location>
</feature>
<feature type="region of interest" description="Disordered" evidence="1">
    <location>
        <begin position="685"/>
        <end position="757"/>
    </location>
</feature>
<protein>
    <recommendedName>
        <fullName evidence="2">Bacteriophage T5 Orf172 DNA-binding domain-containing protein</fullName>
    </recommendedName>
</protein>
<feature type="region of interest" description="Disordered" evidence="1">
    <location>
        <begin position="445"/>
        <end position="498"/>
    </location>
</feature>
<comment type="caution">
    <text evidence="3">The sequence shown here is derived from an EMBL/GenBank/DDBJ whole genome shotgun (WGS) entry which is preliminary data.</text>
</comment>
<feature type="region of interest" description="Disordered" evidence="1">
    <location>
        <begin position="1"/>
        <end position="136"/>
    </location>
</feature>
<sequence length="757" mass="82782">MSQSVGSYVQSRGKLRRTSVGDATIGGAPLGSSPRLTEGKAVAEDLLGEHPGGYDSSKLGVYPSRSTGPTGTHSRSKSCGAPSSSRSTRNPDVVSSKSARSENRDASTPGTPNRSIVANGREVSPPRNISSRRGDTSYWDLDHNFPDVHDFALEERKTCIGRKNRAMRCGNKSRCRESASEAIKLIRGVPQIETLEEIAQNLLCKRDHQDQRQAIAEIWLERFTRPPLSPDSTVSYDDDGFSETPGSRSDGTVTAATTPSPLSHRSASFSMEVQASPTAARHARIAAEQSSPPKAQRISNRAQQRSQSEGATSAESPNAPLTEPEPVGSNPTSDSTGQAEFPDEVISLNFREILNFNLNIENGTCICWNRSKPGRCASRISQKRLNNASELLNSLTGLKLPRDAEDYRSGLDELAKLIVCGQHRKWTREMVDGWKSTIEVYTDCPELGPSASQPPTSQVPSSTTTTTPKSTKTTRRGRPDTAAPQPKQRSSYTSSNVDTAFIKMDSQNPDIGGFTEYCPKKKDTKVSVRNYLTKSLSQQDLKDGFIYIYWYPGNFGLLKIGVTKRTVQVRLDEWRRKCGREPKLIYPETPEEAIRTPHIHRVENLVKAELRRLRKKGPVCRKCGIRHEEWFEAEPERAVAVVRRWSEWMEQSPYRKQKGVGSPWLLKDISDAEMSALLNPPVPVIETIPKTRPSRSSRSSTTSSSGVRPALGVPATPSRRSARLARKSAPADAAADAAAATTTPATESGLSAAAGGG</sequence>
<accession>A0A9P8IGR4</accession>
<organism evidence="3 4">
    <name type="scientific">Trichoglossum hirsutum</name>
    <dbReference type="NCBI Taxonomy" id="265104"/>
    <lineage>
        <taxon>Eukaryota</taxon>
        <taxon>Fungi</taxon>
        <taxon>Dikarya</taxon>
        <taxon>Ascomycota</taxon>
        <taxon>Pezizomycotina</taxon>
        <taxon>Geoglossomycetes</taxon>
        <taxon>Geoglossales</taxon>
        <taxon>Geoglossaceae</taxon>
        <taxon>Trichoglossum</taxon>
    </lineage>
</organism>
<feature type="domain" description="Bacteriophage T5 Orf172 DNA-binding" evidence="2">
    <location>
        <begin position="552"/>
        <end position="645"/>
    </location>
</feature>
<reference evidence="3" key="1">
    <citation type="submission" date="2021-03" db="EMBL/GenBank/DDBJ databases">
        <title>Comparative genomics and phylogenomic investigation of the class Geoglossomycetes provide insights into ecological specialization and systematics.</title>
        <authorList>
            <person name="Melie T."/>
            <person name="Pirro S."/>
            <person name="Miller A.N."/>
            <person name="Quandt A."/>
        </authorList>
    </citation>
    <scope>NUCLEOTIDE SEQUENCE</scope>
    <source>
        <strain evidence="3">CAQ_001_2017</strain>
    </source>
</reference>
<feature type="compositionally biased region" description="Polar residues" evidence="1">
    <location>
        <begin position="487"/>
        <end position="498"/>
    </location>
</feature>
<feature type="compositionally biased region" description="Low complexity" evidence="1">
    <location>
        <begin position="449"/>
        <end position="471"/>
    </location>
</feature>
<feature type="compositionally biased region" description="Low complexity" evidence="1">
    <location>
        <begin position="694"/>
        <end position="705"/>
    </location>
</feature>
<dbReference type="InterPro" id="IPR018306">
    <property type="entry name" value="Phage_T5_Orf172_DNA-bd"/>
</dbReference>
<keyword evidence="4" id="KW-1185">Reference proteome</keyword>
<dbReference type="PANTHER" id="PTHR28094:SF1">
    <property type="entry name" value="MEIOTICALLY UP-REGULATED GENE 113 PROTEIN"/>
    <property type="match status" value="1"/>
</dbReference>
<evidence type="ECO:0000259" key="2">
    <source>
        <dbReference type="SMART" id="SM00974"/>
    </source>
</evidence>
<dbReference type="SMART" id="SM00974">
    <property type="entry name" value="T5orf172"/>
    <property type="match status" value="1"/>
</dbReference>
<feature type="compositionally biased region" description="Polar residues" evidence="1">
    <location>
        <begin position="288"/>
        <end position="316"/>
    </location>
</feature>
<dbReference type="PANTHER" id="PTHR28094">
    <property type="entry name" value="MEIOTICALLY UP-REGULATED GENE 113 PROTEIN"/>
    <property type="match status" value="1"/>
</dbReference>
<gene>
    <name evidence="3" type="ORF">GP486_007968</name>
</gene>
<dbReference type="EMBL" id="JAGHQM010002615">
    <property type="protein sequence ID" value="KAH0548360.1"/>
    <property type="molecule type" value="Genomic_DNA"/>
</dbReference>
<feature type="compositionally biased region" description="Polar residues" evidence="1">
    <location>
        <begin position="244"/>
        <end position="277"/>
    </location>
</feature>
<feature type="non-terminal residue" evidence="3">
    <location>
        <position position="757"/>
    </location>
</feature>
<name>A0A9P8IGR4_9PEZI</name>
<proteinExistence type="predicted"/>
<feature type="compositionally biased region" description="Low complexity" evidence="1">
    <location>
        <begin position="727"/>
        <end position="746"/>
    </location>
</feature>
<dbReference type="Proteomes" id="UP000750711">
    <property type="component" value="Unassembled WGS sequence"/>
</dbReference>
<evidence type="ECO:0000313" key="3">
    <source>
        <dbReference type="EMBL" id="KAH0548360.1"/>
    </source>
</evidence>
<feature type="compositionally biased region" description="Polar residues" evidence="1">
    <location>
        <begin position="64"/>
        <end position="73"/>
    </location>
</feature>
<evidence type="ECO:0000256" key="1">
    <source>
        <dbReference type="SAM" id="MobiDB-lite"/>
    </source>
</evidence>
<feature type="compositionally biased region" description="Polar residues" evidence="1">
    <location>
        <begin position="329"/>
        <end position="338"/>
    </location>
</feature>
<feature type="region of interest" description="Disordered" evidence="1">
    <location>
        <begin position="227"/>
        <end position="339"/>
    </location>
</feature>
<dbReference type="AlphaFoldDB" id="A0A9P8IGR4"/>